<dbReference type="OrthoDB" id="10364712at2759"/>
<evidence type="ECO:0000313" key="2">
    <source>
        <dbReference type="Proteomes" id="UP000799423"/>
    </source>
</evidence>
<feature type="non-terminal residue" evidence="1">
    <location>
        <position position="1"/>
    </location>
</feature>
<organism evidence="1 2">
    <name type="scientific">Plenodomus tracheiphilus IPT5</name>
    <dbReference type="NCBI Taxonomy" id="1408161"/>
    <lineage>
        <taxon>Eukaryota</taxon>
        <taxon>Fungi</taxon>
        <taxon>Dikarya</taxon>
        <taxon>Ascomycota</taxon>
        <taxon>Pezizomycotina</taxon>
        <taxon>Dothideomycetes</taxon>
        <taxon>Pleosporomycetidae</taxon>
        <taxon>Pleosporales</taxon>
        <taxon>Pleosporineae</taxon>
        <taxon>Leptosphaeriaceae</taxon>
        <taxon>Plenodomus</taxon>
    </lineage>
</organism>
<dbReference type="EMBL" id="MU006294">
    <property type="protein sequence ID" value="KAF2853765.1"/>
    <property type="molecule type" value="Genomic_DNA"/>
</dbReference>
<proteinExistence type="predicted"/>
<protein>
    <submittedName>
        <fullName evidence="1">Uncharacterized protein</fullName>
    </submittedName>
</protein>
<gene>
    <name evidence="1" type="ORF">T440DRAFT_362701</name>
</gene>
<dbReference type="AlphaFoldDB" id="A0A6A7BH06"/>
<name>A0A6A7BH06_9PLEO</name>
<reference evidence="1" key="1">
    <citation type="submission" date="2020-01" db="EMBL/GenBank/DDBJ databases">
        <authorList>
            <consortium name="DOE Joint Genome Institute"/>
            <person name="Haridas S."/>
            <person name="Albert R."/>
            <person name="Binder M."/>
            <person name="Bloem J."/>
            <person name="Labutti K."/>
            <person name="Salamov A."/>
            <person name="Andreopoulos B."/>
            <person name="Baker S.E."/>
            <person name="Barry K."/>
            <person name="Bills G."/>
            <person name="Bluhm B.H."/>
            <person name="Cannon C."/>
            <person name="Castanera R."/>
            <person name="Culley D.E."/>
            <person name="Daum C."/>
            <person name="Ezra D."/>
            <person name="Gonzalez J.B."/>
            <person name="Henrissat B."/>
            <person name="Kuo A."/>
            <person name="Liang C."/>
            <person name="Lipzen A."/>
            <person name="Lutzoni F."/>
            <person name="Magnuson J."/>
            <person name="Mondo S."/>
            <person name="Nolan M."/>
            <person name="Ohm R."/>
            <person name="Pangilinan J."/>
            <person name="Park H.-J."/>
            <person name="Ramirez L."/>
            <person name="Alfaro M."/>
            <person name="Sun H."/>
            <person name="Tritt A."/>
            <person name="Yoshinaga Y."/>
            <person name="Zwiers L.-H."/>
            <person name="Turgeon B.G."/>
            <person name="Goodwin S.B."/>
            <person name="Spatafora J.W."/>
            <person name="Crous P.W."/>
            <person name="Grigoriev I.V."/>
        </authorList>
    </citation>
    <scope>NUCLEOTIDE SEQUENCE</scope>
    <source>
        <strain evidence="1">IPT5</strain>
    </source>
</reference>
<feature type="non-terminal residue" evidence="1">
    <location>
        <position position="114"/>
    </location>
</feature>
<keyword evidence="2" id="KW-1185">Reference proteome</keyword>
<evidence type="ECO:0000313" key="1">
    <source>
        <dbReference type="EMBL" id="KAF2853765.1"/>
    </source>
</evidence>
<dbReference type="Proteomes" id="UP000799423">
    <property type="component" value="Unassembled WGS sequence"/>
</dbReference>
<sequence length="114" mass="13584">FSLEETEELDTHSATRQFRIMKDWLFTSTPRKRPLSTLSSLHRITLLRGLTTLCQRINDLSNLEIQLHHKYLNLLSDEELSVKAVMYVGCFWYAFPDKTWEQLDREGLEKLIRR</sequence>
<accession>A0A6A7BH06</accession>